<dbReference type="SUPFAM" id="SSF52540">
    <property type="entry name" value="P-loop containing nucleoside triphosphate hydrolases"/>
    <property type="match status" value="1"/>
</dbReference>
<dbReference type="InParanoid" id="I2H2N8"/>
<dbReference type="InterPro" id="IPR027417">
    <property type="entry name" value="P-loop_NTPase"/>
</dbReference>
<dbReference type="Gene3D" id="2.60.120.1030">
    <property type="entry name" value="Clp1, DNA binding domain"/>
    <property type="match status" value="1"/>
</dbReference>
<dbReference type="GO" id="GO:0005524">
    <property type="term" value="F:ATP binding"/>
    <property type="evidence" value="ECO:0007669"/>
    <property type="project" value="UniProtKB-KW"/>
</dbReference>
<dbReference type="InterPro" id="IPR010655">
    <property type="entry name" value="Clp1_C"/>
</dbReference>
<dbReference type="InterPro" id="IPR045116">
    <property type="entry name" value="Clp1/Grc3"/>
</dbReference>
<dbReference type="PANTHER" id="PTHR12755:SF6">
    <property type="entry name" value="POLYRIBONUCLEOTIDE 5'-HYDROXYL-KINASE CLP1"/>
    <property type="match status" value="1"/>
</dbReference>
<dbReference type="Proteomes" id="UP000002866">
    <property type="component" value="Chromosome 4"/>
</dbReference>
<dbReference type="EMBL" id="HE806319">
    <property type="protein sequence ID" value="CCH60640.1"/>
    <property type="molecule type" value="Genomic_DNA"/>
</dbReference>
<evidence type="ECO:0000259" key="5">
    <source>
        <dbReference type="Pfam" id="PF06807"/>
    </source>
</evidence>
<protein>
    <recommendedName>
        <fullName evidence="2">Polynucleotide 5'-hydroxyl-kinase GRC3</fullName>
    </recommendedName>
    <alternativeName>
        <fullName evidence="1">Polynucleotide 5'-hydroxyl-kinase grc3</fullName>
    </alternativeName>
</protein>
<evidence type="ECO:0000256" key="4">
    <source>
        <dbReference type="ARBA" id="ARBA00022840"/>
    </source>
</evidence>
<sequence>MSVLPGLTDNNQLTDSLIDASNEIQQLNIPAGSEWRIELSSETKLDLKIKSGIAEIFGTELANDINYSFKNWKFPIYAVEDVKLEWKCPELASKELNILRNNSQQYIYNLHFAFEKMRGLSFDGFRAMVVGKSSSGKTSLCRTLASYAIKSKPYQPLYVNTNPQDGILSMPGCLTATPISDILDAQSATWGQSMTSGATALHSKQPLVRNFGLENVSENRKLYMNVITQLANDVRNRLEEDSLVCRSGTIIDSPPLSVFDDDFIELKHIVKEFNVNILIVLCEDENDQIWKNMKTHLQPLIGNFVLRAPILDGVVKVDDVFKRSQQRDAIREYFYGTPQIVLSPYAIGVDYEDITMWKPMSNMEQDWQNNDKTSQLTLKAVEITSNNIQHAIVAITYVPKNASGNEVEKANILGFGLVMEVNEKKGKFVFFYQSLVDYLIKR</sequence>
<accession>I2H2N8</accession>
<dbReference type="PANTHER" id="PTHR12755">
    <property type="entry name" value="CLEAVAGE/POLYADENYLATION FACTOR IA SUBUNIT CLP1P"/>
    <property type="match status" value="1"/>
</dbReference>
<dbReference type="KEGG" id="tbl:TBLA_0D01320"/>
<organism evidence="8 9">
    <name type="scientific">Henningerozyma blattae (strain ATCC 34711 / CBS 6284 / DSM 70876 / NBRC 10599 / NRRL Y-10934 / UCD 77-7)</name>
    <name type="common">Yeast</name>
    <name type="synonym">Tetrapisispora blattae</name>
    <dbReference type="NCBI Taxonomy" id="1071380"/>
    <lineage>
        <taxon>Eukaryota</taxon>
        <taxon>Fungi</taxon>
        <taxon>Dikarya</taxon>
        <taxon>Ascomycota</taxon>
        <taxon>Saccharomycotina</taxon>
        <taxon>Saccharomycetes</taxon>
        <taxon>Saccharomycetales</taxon>
        <taxon>Saccharomycetaceae</taxon>
        <taxon>Henningerozyma</taxon>
    </lineage>
</organism>
<keyword evidence="9" id="KW-1185">Reference proteome</keyword>
<dbReference type="STRING" id="1071380.I2H2N8"/>
<dbReference type="AlphaFoldDB" id="I2H2N8"/>
<evidence type="ECO:0000313" key="9">
    <source>
        <dbReference type="Proteomes" id="UP000002866"/>
    </source>
</evidence>
<dbReference type="HOGENOM" id="CLU_018195_3_0_1"/>
<dbReference type="GO" id="GO:0031124">
    <property type="term" value="P:mRNA 3'-end processing"/>
    <property type="evidence" value="ECO:0007669"/>
    <property type="project" value="EnsemblFungi"/>
</dbReference>
<dbReference type="InterPro" id="IPR038239">
    <property type="entry name" value="Clp1_N_sf"/>
</dbReference>
<evidence type="ECO:0000256" key="3">
    <source>
        <dbReference type="ARBA" id="ARBA00022741"/>
    </source>
</evidence>
<keyword evidence="3" id="KW-0547">Nucleotide-binding</keyword>
<name>I2H2N8_HENB6</name>
<feature type="domain" description="Clp1 P-loop" evidence="7">
    <location>
        <begin position="131"/>
        <end position="336"/>
    </location>
</feature>
<evidence type="ECO:0000256" key="1">
    <source>
        <dbReference type="ARBA" id="ARBA00018706"/>
    </source>
</evidence>
<dbReference type="Pfam" id="PF06807">
    <property type="entry name" value="Clp1"/>
    <property type="match status" value="1"/>
</dbReference>
<feature type="domain" description="Clp1 N-terminal" evidence="6">
    <location>
        <begin position="29"/>
        <end position="118"/>
    </location>
</feature>
<proteinExistence type="predicted"/>
<evidence type="ECO:0000259" key="6">
    <source>
        <dbReference type="Pfam" id="PF16573"/>
    </source>
</evidence>
<dbReference type="Gene3D" id="3.40.50.300">
    <property type="entry name" value="P-loop containing nucleotide triphosphate hydrolases"/>
    <property type="match status" value="1"/>
</dbReference>
<reference evidence="8 9" key="1">
    <citation type="journal article" date="2011" name="Proc. Natl. Acad. Sci. U.S.A.">
        <title>Evolutionary erosion of yeast sex chromosomes by mating-type switching accidents.</title>
        <authorList>
            <person name="Gordon J.L."/>
            <person name="Armisen D."/>
            <person name="Proux-Wera E."/>
            <person name="Oheigeartaigh S.S."/>
            <person name="Byrne K.P."/>
            <person name="Wolfe K.H."/>
        </authorList>
    </citation>
    <scope>NUCLEOTIDE SEQUENCE [LARGE SCALE GENOMIC DNA]</scope>
    <source>
        <strain evidence="9">ATCC 34711 / CBS 6284 / DSM 70876 / NBRC 10599 / NRRL Y-10934 / UCD 77-7</strain>
    </source>
</reference>
<dbReference type="InterPro" id="IPR032324">
    <property type="entry name" value="Clp1_N"/>
</dbReference>
<evidence type="ECO:0000259" key="7">
    <source>
        <dbReference type="Pfam" id="PF16575"/>
    </source>
</evidence>
<dbReference type="GO" id="GO:0005849">
    <property type="term" value="C:mRNA cleavage factor complex"/>
    <property type="evidence" value="ECO:0007669"/>
    <property type="project" value="EnsemblFungi"/>
</dbReference>
<evidence type="ECO:0000313" key="8">
    <source>
        <dbReference type="EMBL" id="CCH60640.1"/>
    </source>
</evidence>
<keyword evidence="4" id="KW-0067">ATP-binding</keyword>
<dbReference type="InterPro" id="IPR032319">
    <property type="entry name" value="CLP1_P"/>
</dbReference>
<gene>
    <name evidence="8" type="primary">TBLA0D01320</name>
    <name evidence="8" type="ORF">TBLA_0D01320</name>
</gene>
<dbReference type="GO" id="GO:0003723">
    <property type="term" value="F:RNA binding"/>
    <property type="evidence" value="ECO:0007669"/>
    <property type="project" value="EnsemblFungi"/>
</dbReference>
<dbReference type="GeneID" id="14495623"/>
<dbReference type="Pfam" id="PF16575">
    <property type="entry name" value="CLP1_P"/>
    <property type="match status" value="1"/>
</dbReference>
<dbReference type="RefSeq" id="XP_004180159.1">
    <property type="nucleotide sequence ID" value="XM_004180111.1"/>
</dbReference>
<dbReference type="Pfam" id="PF16573">
    <property type="entry name" value="CLP1_N"/>
    <property type="match status" value="1"/>
</dbReference>
<feature type="domain" description="Clp1 C-terminal" evidence="5">
    <location>
        <begin position="342"/>
        <end position="429"/>
    </location>
</feature>
<dbReference type="OrthoDB" id="258143at2759"/>
<evidence type="ECO:0000256" key="2">
    <source>
        <dbReference type="ARBA" id="ARBA00019824"/>
    </source>
</evidence>
<dbReference type="Gene3D" id="2.40.30.330">
    <property type="entry name" value="Pre-mRNA cleavage complex subunit Clp1, C-terminal domain"/>
    <property type="match status" value="1"/>
</dbReference>
<dbReference type="InterPro" id="IPR038238">
    <property type="entry name" value="Clp1_C_sf"/>
</dbReference>
<dbReference type="GO" id="GO:0051731">
    <property type="term" value="F:polynucleotide 5'-hydroxyl-kinase activity"/>
    <property type="evidence" value="ECO:0007669"/>
    <property type="project" value="InterPro"/>
</dbReference>
<dbReference type="FunCoup" id="I2H2N8">
    <property type="interactions" value="875"/>
</dbReference>
<dbReference type="OMA" id="VQYVNCH"/>
<dbReference type="eggNOG" id="KOG2749">
    <property type="taxonomic scope" value="Eukaryota"/>
</dbReference>
<dbReference type="GO" id="GO:0006388">
    <property type="term" value="P:tRNA splicing, via endonucleolytic cleavage and ligation"/>
    <property type="evidence" value="ECO:0007669"/>
    <property type="project" value="TreeGrafter"/>
</dbReference>